<keyword evidence="2" id="KW-1185">Reference proteome</keyword>
<name>A0A2P6NE27_9EUKA</name>
<proteinExistence type="predicted"/>
<evidence type="ECO:0000313" key="2">
    <source>
        <dbReference type="Proteomes" id="UP000241769"/>
    </source>
</evidence>
<dbReference type="Proteomes" id="UP000241769">
    <property type="component" value="Unassembled WGS sequence"/>
</dbReference>
<accession>A0A2P6NE27</accession>
<dbReference type="EMBL" id="MDYQ01000108">
    <property type="protein sequence ID" value="PRP82185.1"/>
    <property type="molecule type" value="Genomic_DNA"/>
</dbReference>
<protein>
    <submittedName>
        <fullName evidence="1">Uncharacterized protein</fullName>
    </submittedName>
</protein>
<dbReference type="AlphaFoldDB" id="A0A2P6NE27"/>
<gene>
    <name evidence="1" type="ORF">PROFUN_10394</name>
</gene>
<reference evidence="1 2" key="1">
    <citation type="journal article" date="2018" name="Genome Biol. Evol.">
        <title>Multiple Roots of Fruiting Body Formation in Amoebozoa.</title>
        <authorList>
            <person name="Hillmann F."/>
            <person name="Forbes G."/>
            <person name="Novohradska S."/>
            <person name="Ferling I."/>
            <person name="Riege K."/>
            <person name="Groth M."/>
            <person name="Westermann M."/>
            <person name="Marz M."/>
            <person name="Spaller T."/>
            <person name="Winckler T."/>
            <person name="Schaap P."/>
            <person name="Glockner G."/>
        </authorList>
    </citation>
    <scope>NUCLEOTIDE SEQUENCE [LARGE SCALE GENOMIC DNA]</scope>
    <source>
        <strain evidence="1 2">Jena</strain>
    </source>
</reference>
<dbReference type="InParanoid" id="A0A2P6NE27"/>
<evidence type="ECO:0000313" key="1">
    <source>
        <dbReference type="EMBL" id="PRP82185.1"/>
    </source>
</evidence>
<sequence>FSDIVLMTFWGKLLRQDRDKSCLDRDKQFFVETDLKNARQDRDTNFYVSAGPYPAHNKKC</sequence>
<feature type="non-terminal residue" evidence="1">
    <location>
        <position position="1"/>
    </location>
</feature>
<comment type="caution">
    <text evidence="1">The sequence shown here is derived from an EMBL/GenBank/DDBJ whole genome shotgun (WGS) entry which is preliminary data.</text>
</comment>
<organism evidence="1 2">
    <name type="scientific">Planoprotostelium fungivorum</name>
    <dbReference type="NCBI Taxonomy" id="1890364"/>
    <lineage>
        <taxon>Eukaryota</taxon>
        <taxon>Amoebozoa</taxon>
        <taxon>Evosea</taxon>
        <taxon>Variosea</taxon>
        <taxon>Cavosteliida</taxon>
        <taxon>Cavosteliaceae</taxon>
        <taxon>Planoprotostelium</taxon>
    </lineage>
</organism>